<dbReference type="Pfam" id="PF00069">
    <property type="entry name" value="Pkinase"/>
    <property type="match status" value="1"/>
</dbReference>
<dbReference type="GO" id="GO:0045618">
    <property type="term" value="P:positive regulation of keratinocyte differentiation"/>
    <property type="evidence" value="ECO:0007669"/>
    <property type="project" value="Ensembl"/>
</dbReference>
<keyword evidence="6" id="KW-0597">Phosphoprotein</keyword>
<feature type="active site" description="Proton acceptor" evidence="21">
    <location>
        <position position="595"/>
    </location>
</feature>
<dbReference type="CDD" id="cd04014">
    <property type="entry name" value="C2_PKC_epsilon"/>
    <property type="match status" value="1"/>
</dbReference>
<dbReference type="FunFam" id="1.10.510.10:FF:000126">
    <property type="entry name" value="Protein kinase C epsilon"/>
    <property type="match status" value="1"/>
</dbReference>
<keyword evidence="8" id="KW-0479">Metal-binding</keyword>
<evidence type="ECO:0000256" key="11">
    <source>
        <dbReference type="ARBA" id="ARBA00022771"/>
    </source>
</evidence>
<dbReference type="PIRSF" id="PIRSF000551">
    <property type="entry name" value="PKC_delta"/>
    <property type="match status" value="1"/>
</dbReference>
<dbReference type="GO" id="GO:0050861">
    <property type="term" value="P:positive regulation of B cell receptor signaling pathway"/>
    <property type="evidence" value="ECO:0007669"/>
    <property type="project" value="Ensembl"/>
</dbReference>
<comment type="catalytic activity">
    <reaction evidence="17">
        <text>L-seryl-[protein] + ATP = O-phospho-L-seryl-[protein] + ADP + H(+)</text>
        <dbReference type="Rhea" id="RHEA:17989"/>
        <dbReference type="Rhea" id="RHEA-COMP:9863"/>
        <dbReference type="Rhea" id="RHEA-COMP:11604"/>
        <dbReference type="ChEBI" id="CHEBI:15378"/>
        <dbReference type="ChEBI" id="CHEBI:29999"/>
        <dbReference type="ChEBI" id="CHEBI:30616"/>
        <dbReference type="ChEBI" id="CHEBI:83421"/>
        <dbReference type="ChEBI" id="CHEBI:456216"/>
        <dbReference type="EC" id="2.7.11.13"/>
    </reaction>
</comment>
<evidence type="ECO:0000256" key="8">
    <source>
        <dbReference type="ARBA" id="ARBA00022723"/>
    </source>
</evidence>
<dbReference type="PIRSF" id="PIRSF501107">
    <property type="entry name" value="Protein_kin_C_eta"/>
    <property type="match status" value="1"/>
</dbReference>
<accession>A0A096NVI4</accession>
<dbReference type="GO" id="GO:0060252">
    <property type="term" value="P:positive regulation of glial cell proliferation"/>
    <property type="evidence" value="ECO:0007669"/>
    <property type="project" value="Ensembl"/>
</dbReference>
<comment type="similarity">
    <text evidence="2">Belongs to the protein kinase superfamily. AGC Ser/Thr protein kinase family. PKC subfamily.</text>
</comment>
<keyword evidence="13" id="KW-0221">Differentiation</keyword>
<dbReference type="InterPro" id="IPR000008">
    <property type="entry name" value="C2_dom"/>
</dbReference>
<keyword evidence="11" id="KW-0863">Zinc-finger</keyword>
<evidence type="ECO:0000256" key="6">
    <source>
        <dbReference type="ARBA" id="ARBA00022553"/>
    </source>
</evidence>
<dbReference type="PROSITE" id="PS51285">
    <property type="entry name" value="AGC_KINASE_CTER"/>
    <property type="match status" value="1"/>
</dbReference>
<dbReference type="InterPro" id="IPR034665">
    <property type="entry name" value="nPKC_eta"/>
</dbReference>
<evidence type="ECO:0000256" key="2">
    <source>
        <dbReference type="ARBA" id="ARBA00005490"/>
    </source>
</evidence>
<feature type="domain" description="Phorbol-ester/DAG-type" evidence="27">
    <location>
        <begin position="287"/>
        <end position="338"/>
    </location>
</feature>
<dbReference type="FunFam" id="3.30.200.20:FF:000080">
    <property type="entry name" value="Protein kinase C"/>
    <property type="match status" value="1"/>
</dbReference>
<evidence type="ECO:0000256" key="13">
    <source>
        <dbReference type="ARBA" id="ARBA00022782"/>
    </source>
</evidence>
<dbReference type="GO" id="GO:0031267">
    <property type="term" value="F:small GTPase binding"/>
    <property type="evidence" value="ECO:0007669"/>
    <property type="project" value="Ensembl"/>
</dbReference>
<keyword evidence="14" id="KW-0862">Zinc</keyword>
<comment type="subcellular location">
    <subcellularLocation>
        <location evidence="1">Cytoplasm</location>
    </subcellularLocation>
</comment>
<organism evidence="29 30">
    <name type="scientific">Papio anubis</name>
    <name type="common">Olive baboon</name>
    <dbReference type="NCBI Taxonomy" id="9555"/>
    <lineage>
        <taxon>Eukaryota</taxon>
        <taxon>Metazoa</taxon>
        <taxon>Chordata</taxon>
        <taxon>Craniata</taxon>
        <taxon>Vertebrata</taxon>
        <taxon>Euteleostomi</taxon>
        <taxon>Mammalia</taxon>
        <taxon>Eutheria</taxon>
        <taxon>Euarchontoglires</taxon>
        <taxon>Primates</taxon>
        <taxon>Haplorrhini</taxon>
        <taxon>Catarrhini</taxon>
        <taxon>Cercopithecidae</taxon>
        <taxon>Cercopithecinae</taxon>
        <taxon>Papio</taxon>
    </lineage>
</organism>
<evidence type="ECO:0000256" key="16">
    <source>
        <dbReference type="ARBA" id="ARBA00047272"/>
    </source>
</evidence>
<dbReference type="CDD" id="cd20835">
    <property type="entry name" value="C1_nPKC_epsilon-like_rpt1"/>
    <property type="match status" value="1"/>
</dbReference>
<dbReference type="Bgee" id="ENSPANG00000017564">
    <property type="expression patterns" value="Expressed in esophagus and 64 other cell types or tissues"/>
</dbReference>
<dbReference type="InterPro" id="IPR011009">
    <property type="entry name" value="Kinase-like_dom_sf"/>
</dbReference>
<dbReference type="Gene3D" id="2.60.40.150">
    <property type="entry name" value="C2 domain"/>
    <property type="match status" value="1"/>
</dbReference>
<dbReference type="InterPro" id="IPR000961">
    <property type="entry name" value="AGC-kinase_C"/>
</dbReference>
<dbReference type="STRING" id="9555.ENSPANP00000017059"/>
<dbReference type="CDD" id="cd20838">
    <property type="entry name" value="C1_nPKC_epsilon-like_rpt2"/>
    <property type="match status" value="1"/>
</dbReference>
<evidence type="ECO:0000256" key="3">
    <source>
        <dbReference type="ARBA" id="ARBA00012429"/>
    </source>
</evidence>
<dbReference type="SMART" id="SM00220">
    <property type="entry name" value="S_TKc"/>
    <property type="match status" value="1"/>
</dbReference>
<dbReference type="InterPro" id="IPR046349">
    <property type="entry name" value="C1-like_sf"/>
</dbReference>
<keyword evidence="7" id="KW-0808">Transferase</keyword>
<protein>
    <recommendedName>
        <fullName evidence="18">Protein kinase C eta type</fullName>
        <ecNumber evidence="3">2.7.11.13</ecNumber>
    </recommendedName>
    <alternativeName>
        <fullName evidence="19">PKC-L</fullName>
    </alternativeName>
    <alternativeName>
        <fullName evidence="20">nPKC-eta</fullName>
    </alternativeName>
</protein>
<keyword evidence="10 22" id="KW-0547">Nucleotide-binding</keyword>
<evidence type="ECO:0000256" key="12">
    <source>
        <dbReference type="ARBA" id="ARBA00022777"/>
    </source>
</evidence>
<feature type="domain" description="AGC-kinase C-terminal" evidence="28">
    <location>
        <begin position="731"/>
        <end position="799"/>
    </location>
</feature>
<dbReference type="InterPro" id="IPR014376">
    <property type="entry name" value="Prot_kin_PKC_delta"/>
</dbReference>
<feature type="domain" description="C2" evidence="25">
    <location>
        <begin position="108"/>
        <end position="234"/>
    </location>
</feature>
<dbReference type="SUPFAM" id="SSF49562">
    <property type="entry name" value="C2 domain (Calcium/lipid-binding domain, CaLB)"/>
    <property type="match status" value="1"/>
</dbReference>
<dbReference type="PROSITE" id="PS00108">
    <property type="entry name" value="PROTEIN_KINASE_ST"/>
    <property type="match status" value="1"/>
</dbReference>
<dbReference type="Proteomes" id="UP000028761">
    <property type="component" value="Chromosome 7"/>
</dbReference>
<dbReference type="GO" id="GO:1903078">
    <property type="term" value="P:positive regulation of protein localization to plasma membrane"/>
    <property type="evidence" value="ECO:0007669"/>
    <property type="project" value="UniProtKB-ARBA"/>
</dbReference>
<dbReference type="SUPFAM" id="SSF56112">
    <property type="entry name" value="Protein kinase-like (PK-like)"/>
    <property type="match status" value="1"/>
</dbReference>
<dbReference type="PROSITE" id="PS00479">
    <property type="entry name" value="ZF_DAG_PE_1"/>
    <property type="match status" value="1"/>
</dbReference>
<keyword evidence="12" id="KW-0418">Kinase</keyword>
<evidence type="ECO:0000256" key="7">
    <source>
        <dbReference type="ARBA" id="ARBA00022679"/>
    </source>
</evidence>
<evidence type="ECO:0000256" key="17">
    <source>
        <dbReference type="ARBA" id="ARBA00047470"/>
    </source>
</evidence>
<feature type="region of interest" description="Disordered" evidence="24">
    <location>
        <begin position="47"/>
        <end position="67"/>
    </location>
</feature>
<evidence type="ECO:0000313" key="29">
    <source>
        <dbReference type="Ensembl" id="ENSPANP00000017059.3"/>
    </source>
</evidence>
<evidence type="ECO:0000256" key="10">
    <source>
        <dbReference type="ARBA" id="ARBA00022741"/>
    </source>
</evidence>
<evidence type="ECO:0000313" key="30">
    <source>
        <dbReference type="Proteomes" id="UP000028761"/>
    </source>
</evidence>
<dbReference type="ExpressionAtlas" id="A0A096NVI4">
    <property type="expression patterns" value="baseline"/>
</dbReference>
<dbReference type="GO" id="GO:0106310">
    <property type="term" value="F:protein serine kinase activity"/>
    <property type="evidence" value="ECO:0007669"/>
    <property type="project" value="RHEA"/>
</dbReference>
<evidence type="ECO:0000256" key="4">
    <source>
        <dbReference type="ARBA" id="ARBA00022490"/>
    </source>
</evidence>
<dbReference type="Gene3D" id="3.30.60.20">
    <property type="match status" value="2"/>
</dbReference>
<reference evidence="29" key="2">
    <citation type="submission" date="2025-08" db="UniProtKB">
        <authorList>
            <consortium name="Ensembl"/>
        </authorList>
    </citation>
    <scope>IDENTIFICATION</scope>
</reference>
<dbReference type="SMART" id="SM00239">
    <property type="entry name" value="C2"/>
    <property type="match status" value="1"/>
</dbReference>
<evidence type="ECO:0000256" key="23">
    <source>
        <dbReference type="PROSITE-ProRule" id="PRU10141"/>
    </source>
</evidence>
<dbReference type="InterPro" id="IPR008271">
    <property type="entry name" value="Ser/Thr_kinase_AS"/>
</dbReference>
<dbReference type="Gene3D" id="1.10.510.10">
    <property type="entry name" value="Transferase(Phosphotransferase) domain 1"/>
    <property type="match status" value="1"/>
</dbReference>
<keyword evidence="5" id="KW-0723">Serine/threonine-protein kinase</keyword>
<dbReference type="PANTHER" id="PTHR24351">
    <property type="entry name" value="RIBOSOMAL PROTEIN S6 KINASE"/>
    <property type="match status" value="1"/>
</dbReference>
<dbReference type="Ensembl" id="ENSPANT00000021457.3">
    <property type="protein sequence ID" value="ENSPANP00000017059.3"/>
    <property type="gene ID" value="ENSPANG00000017564.3"/>
</dbReference>
<evidence type="ECO:0000256" key="19">
    <source>
        <dbReference type="ARBA" id="ARBA00075370"/>
    </source>
</evidence>
<dbReference type="GO" id="GO:0005911">
    <property type="term" value="C:cell-cell junction"/>
    <property type="evidence" value="ECO:0007669"/>
    <property type="project" value="Ensembl"/>
</dbReference>
<name>A0A096NVI4_PAPAN</name>
<dbReference type="GO" id="GO:0005524">
    <property type="term" value="F:ATP binding"/>
    <property type="evidence" value="ECO:0007669"/>
    <property type="project" value="UniProtKB-UniRule"/>
</dbReference>
<evidence type="ECO:0000256" key="14">
    <source>
        <dbReference type="ARBA" id="ARBA00022833"/>
    </source>
</evidence>
<dbReference type="InterPro" id="IPR017892">
    <property type="entry name" value="Pkinase_C"/>
</dbReference>
<feature type="domain" description="Protein kinase" evidence="26">
    <location>
        <begin position="471"/>
        <end position="730"/>
    </location>
</feature>
<evidence type="ECO:0000256" key="22">
    <source>
        <dbReference type="PIRSR" id="PIRSR000551-51"/>
    </source>
</evidence>
<evidence type="ECO:0000259" key="28">
    <source>
        <dbReference type="PROSITE" id="PS51285"/>
    </source>
</evidence>
<evidence type="ECO:0000256" key="18">
    <source>
        <dbReference type="ARBA" id="ARBA00072118"/>
    </source>
</evidence>
<keyword evidence="4" id="KW-0963">Cytoplasm</keyword>
<dbReference type="GO" id="GO:0008270">
    <property type="term" value="F:zinc ion binding"/>
    <property type="evidence" value="ECO:0007669"/>
    <property type="project" value="UniProtKB-KW"/>
</dbReference>
<dbReference type="Pfam" id="PF00168">
    <property type="entry name" value="C2"/>
    <property type="match status" value="1"/>
</dbReference>
<evidence type="ECO:0000259" key="26">
    <source>
        <dbReference type="PROSITE" id="PS50011"/>
    </source>
</evidence>
<evidence type="ECO:0000259" key="27">
    <source>
        <dbReference type="PROSITE" id="PS50081"/>
    </source>
</evidence>
<reference evidence="29" key="3">
    <citation type="submission" date="2025-09" db="UniProtKB">
        <authorList>
            <consortium name="Ensembl"/>
        </authorList>
    </citation>
    <scope>IDENTIFICATION</scope>
</reference>
<dbReference type="Pfam" id="PF00433">
    <property type="entry name" value="Pkinase_C"/>
    <property type="match status" value="1"/>
</dbReference>
<dbReference type="InterPro" id="IPR017441">
    <property type="entry name" value="Protein_kinase_ATP_BS"/>
</dbReference>
<keyword evidence="30" id="KW-1185">Reference proteome</keyword>
<dbReference type="CDD" id="cd05590">
    <property type="entry name" value="STKc_nPKC_eta"/>
    <property type="match status" value="1"/>
</dbReference>
<dbReference type="PROSITE" id="PS50004">
    <property type="entry name" value="C2"/>
    <property type="match status" value="1"/>
</dbReference>
<dbReference type="GeneTree" id="ENSGT00940000158220"/>
<dbReference type="InterPro" id="IPR027431">
    <property type="entry name" value="PKC_eta"/>
</dbReference>
<evidence type="ECO:0000256" key="21">
    <source>
        <dbReference type="PIRSR" id="PIRSR000551-50"/>
    </source>
</evidence>
<gene>
    <name evidence="29" type="primary">PRKCH</name>
</gene>
<dbReference type="PROSITE" id="PS50011">
    <property type="entry name" value="PROTEIN_KINASE_DOM"/>
    <property type="match status" value="1"/>
</dbReference>
<dbReference type="FunFam" id="2.60.40.150:FF:000056">
    <property type="entry name" value="Protein kinase C epsilon"/>
    <property type="match status" value="1"/>
</dbReference>
<dbReference type="FunFam" id="3.30.60.20:FF:000003">
    <property type="entry name" value="Protein kinase C delta"/>
    <property type="match status" value="1"/>
</dbReference>
<sequence>MKARPAQKKSGSAMLADSSGCQAGRRCCVKAVLSGWWAPRAVAAGSPPFHLGREGRRGGKSPTEEAEWPVEGRLGAAFPQGCLDSCSCPEGWPETGLRVLPLRTSAAPRGRGGGAGMSSGTMKFNGYLRVRIGEAVGLQPTRWSLRHSLFKKGHQLLDPYLTVSVDQVRVGQTSTKQKTNKPTYNEEFCANVTDGGHLELAVFHETPLGYDHFVANCTLQFQELLRTTGASDTFEGWVDLEPEGKVFVVITLTGSFTEATLQRDRIFKHFTRKRQRAMRRRVHQINGHKFMATYLRQPTYCSHCREFIWGVFGKQGYQCQVCTCVVHKRCHHLIVTACTCQNNINKVDSKIAEQRFGINIPHKFSIHNYKVPTFCDHCGSLLWGIMRQGLQCKICKMNVHIRCQANVAPNCGVNAVELAKTLAGMGLQPGNISPTSKLVSRSTLRRQGKESSKEGNGIGVNSSSRLGIDNFEFIRVLGKGSFGKVMLARIKETGDLYAVKVLKKDVILQDDDVECTMTEKRILSLARNHPFLTQLFCCFQTPDRLFFVMEFVNGGDLMFHIQKSRRFDEARARFYAAEIISALMFLHDKGIIYRDLKLDNVLLDHEGHCKLADFGMCKEGICNGVTTATFCGTPDYIAPEILQEMLYGPAVDWWAMGVLLYEMLCGHAPFEAENEDDLFEAILNDEVVYPTWLHEDATGILKSFMTKNPTMRLGSLTQGGEHAILRHPFFKEIDWAQLNHRQLEPPFRPRIKSREDVSNFDPDFIKEEPVLTPIDEGHLPMINQDEFRNFSYVSSELQP</sequence>
<evidence type="ECO:0000256" key="24">
    <source>
        <dbReference type="SAM" id="MobiDB-lite"/>
    </source>
</evidence>
<dbReference type="OMA" id="MTKNPNM"/>
<evidence type="ECO:0000256" key="5">
    <source>
        <dbReference type="ARBA" id="ARBA00022527"/>
    </source>
</evidence>
<feature type="binding site" evidence="22">
    <location>
        <begin position="477"/>
        <end position="485"/>
    </location>
    <ligand>
        <name>ATP</name>
        <dbReference type="ChEBI" id="CHEBI:30616"/>
    </ligand>
</feature>
<keyword evidence="9" id="KW-0677">Repeat</keyword>
<dbReference type="Pfam" id="PF00130">
    <property type="entry name" value="C1_1"/>
    <property type="match status" value="2"/>
</dbReference>
<evidence type="ECO:0000256" key="9">
    <source>
        <dbReference type="ARBA" id="ARBA00022737"/>
    </source>
</evidence>
<dbReference type="PROSITE" id="PS50081">
    <property type="entry name" value="ZF_DAG_PE_2"/>
    <property type="match status" value="2"/>
</dbReference>
<dbReference type="GO" id="GO:0034351">
    <property type="term" value="P:negative regulation of glial cell apoptotic process"/>
    <property type="evidence" value="ECO:0007669"/>
    <property type="project" value="Ensembl"/>
</dbReference>
<dbReference type="FunFam" id="3.30.60.20:FF:000024">
    <property type="entry name" value="Protein kinase C epsilon"/>
    <property type="match status" value="1"/>
</dbReference>
<feature type="domain" description="Phorbol-ester/DAG-type" evidence="27">
    <location>
        <begin position="361"/>
        <end position="411"/>
    </location>
</feature>
<dbReference type="GO" id="GO:0004697">
    <property type="term" value="F:diacylglycerol-dependent serine/threonine kinase activity"/>
    <property type="evidence" value="ECO:0007669"/>
    <property type="project" value="UniProtKB-EC"/>
</dbReference>
<dbReference type="GO" id="GO:0005886">
    <property type="term" value="C:plasma membrane"/>
    <property type="evidence" value="ECO:0007669"/>
    <property type="project" value="Ensembl"/>
</dbReference>
<dbReference type="InterPro" id="IPR020454">
    <property type="entry name" value="DAG/PE-bd"/>
</dbReference>
<dbReference type="SMART" id="SM00109">
    <property type="entry name" value="C1"/>
    <property type="match status" value="2"/>
</dbReference>
<dbReference type="InterPro" id="IPR000719">
    <property type="entry name" value="Prot_kinase_dom"/>
</dbReference>
<evidence type="ECO:0000256" key="15">
    <source>
        <dbReference type="ARBA" id="ARBA00022840"/>
    </source>
</evidence>
<reference evidence="29 30" key="1">
    <citation type="submission" date="2012-03" db="EMBL/GenBank/DDBJ databases">
        <title>Whole Genome Assembly of Papio anubis.</title>
        <authorList>
            <person name="Liu Y.L."/>
            <person name="Abraham K.A."/>
            <person name="Akbar H.A."/>
            <person name="Ali S.A."/>
            <person name="Anosike U.A."/>
            <person name="Aqrawi P.A."/>
            <person name="Arias F.A."/>
            <person name="Attaway T.A."/>
            <person name="Awwad R.A."/>
            <person name="Babu C.B."/>
            <person name="Bandaranaike D.B."/>
            <person name="Battles P.B."/>
            <person name="Bell A.B."/>
            <person name="Beltran B.B."/>
            <person name="Berhane-Mersha D.B."/>
            <person name="Bess C.B."/>
            <person name="Bickham C.B."/>
            <person name="Bolden T.B."/>
            <person name="Carter K.C."/>
            <person name="Chau D.C."/>
            <person name="Chavez A.C."/>
            <person name="Clerc-Blankenburg K.C."/>
            <person name="Coyle M.C."/>
            <person name="Dao M.D."/>
            <person name="Davila M.L.D."/>
            <person name="Davy-Carroll L.D."/>
            <person name="Denson S.D."/>
            <person name="Dinh H.D."/>
            <person name="Fernandez S.F."/>
            <person name="Fernando P.F."/>
            <person name="Forbes L.F."/>
            <person name="Francis C.F."/>
            <person name="Francisco L.F."/>
            <person name="Fu Q.F."/>
            <person name="Garcia-Iii R.G."/>
            <person name="Garrett T.G."/>
            <person name="Gross S.G."/>
            <person name="Gubbala S.G."/>
            <person name="Hirani K.H."/>
            <person name="Hogues M.H."/>
            <person name="Hollins B.H."/>
            <person name="Jackson L.J."/>
            <person name="Javaid M.J."/>
            <person name="Jhangiani S.J."/>
            <person name="Johnson A.J."/>
            <person name="Johnson B.J."/>
            <person name="Jones J.J."/>
            <person name="Joshi V.J."/>
            <person name="Kalu J.K."/>
            <person name="Khan N.K."/>
            <person name="Korchina V.K."/>
            <person name="Kovar C.K."/>
            <person name="Lago L.L."/>
            <person name="Lara F.L."/>
            <person name="Le T.-K.L."/>
            <person name="Lee S.L."/>
            <person name="Legall-Iii F.L."/>
            <person name="Lemon S.L."/>
            <person name="Liu J.L."/>
            <person name="Liu Y.-S.L."/>
            <person name="Liyanage D.L."/>
            <person name="Lopez J.L."/>
            <person name="Lorensuhewa L.L."/>
            <person name="Mata R.M."/>
            <person name="Mathew T.M."/>
            <person name="Mercado C.M."/>
            <person name="Mercado I.M."/>
            <person name="Morales K.M."/>
            <person name="Morgan M.M."/>
            <person name="Munidasa M.M."/>
            <person name="Ngo D.N."/>
            <person name="Nguyen L.N."/>
            <person name="Nguyen T.N."/>
            <person name="Nguyen N.N."/>
            <person name="Obregon M.O."/>
            <person name="Okwuonu G.O."/>
            <person name="Ongeri F.O."/>
            <person name="Onwere C.O."/>
            <person name="Osifeso I.O."/>
            <person name="Parra A.P."/>
            <person name="Patil S.P."/>
            <person name="Perez A.P."/>
            <person name="Perez Y.P."/>
            <person name="Pham C.P."/>
            <person name="Pu L.-L.P."/>
            <person name="Puazo M.P."/>
            <person name="Quiroz J.Q."/>
            <person name="Rouhana J.R."/>
            <person name="Ruiz M.R."/>
            <person name="Ruiz S.-J.R."/>
            <person name="Saada N.S."/>
            <person name="Santibanez J.S."/>
            <person name="Scheel M.S."/>
            <person name="Schneider B.S."/>
            <person name="Simmons D.S."/>
            <person name="Sisson I.S."/>
            <person name="Tang L.-Y.T."/>
            <person name="Thornton R.T."/>
            <person name="Tisius J.T."/>
            <person name="Toledanes G.T."/>
            <person name="Trejos Z.T."/>
            <person name="Usmani K.U."/>
            <person name="Varghese R.V."/>
            <person name="Vattathil S.V."/>
            <person name="Vee V.V."/>
            <person name="Walker D.W."/>
            <person name="Weissenberger G.W."/>
            <person name="White C.W."/>
            <person name="Williams A.W."/>
            <person name="Woodworth J.W."/>
            <person name="Wright R.W."/>
            <person name="Zhu Y.Z."/>
            <person name="Han Y.H."/>
            <person name="Newsham I.N."/>
            <person name="Nazareth L.N."/>
            <person name="Worley K.W."/>
            <person name="Muzny D.M."/>
            <person name="Rogers J.R."/>
            <person name="Gibbs R.G."/>
        </authorList>
    </citation>
    <scope>NUCLEOTIDE SEQUENCE [LARGE SCALE GENOMIC DNA]</scope>
</reference>
<dbReference type="PROSITE" id="PS00107">
    <property type="entry name" value="PROTEIN_KINASE_ATP"/>
    <property type="match status" value="1"/>
</dbReference>
<dbReference type="eggNOG" id="KOG0694">
    <property type="taxonomic scope" value="Eukaryota"/>
</dbReference>
<dbReference type="AlphaFoldDB" id="A0A096NVI4"/>
<dbReference type="SMART" id="SM00133">
    <property type="entry name" value="S_TK_X"/>
    <property type="match status" value="1"/>
</dbReference>
<evidence type="ECO:0000256" key="20">
    <source>
        <dbReference type="ARBA" id="ARBA00080536"/>
    </source>
</evidence>
<dbReference type="SUPFAM" id="SSF57889">
    <property type="entry name" value="Cysteine-rich domain"/>
    <property type="match status" value="2"/>
</dbReference>
<dbReference type="GO" id="GO:2000810">
    <property type="term" value="P:regulation of bicellular tight junction assembly"/>
    <property type="evidence" value="ECO:0007669"/>
    <property type="project" value="Ensembl"/>
</dbReference>
<dbReference type="GO" id="GO:0010744">
    <property type="term" value="P:positive regulation of macrophage derived foam cell differentiation"/>
    <property type="evidence" value="ECO:0007669"/>
    <property type="project" value="Ensembl"/>
</dbReference>
<evidence type="ECO:0000259" key="25">
    <source>
        <dbReference type="PROSITE" id="PS50004"/>
    </source>
</evidence>
<dbReference type="Gene3D" id="3.30.200.20">
    <property type="entry name" value="Phosphorylase Kinase, domain 1"/>
    <property type="match status" value="1"/>
</dbReference>
<dbReference type="GO" id="GO:0030154">
    <property type="term" value="P:cell differentiation"/>
    <property type="evidence" value="ECO:0007669"/>
    <property type="project" value="UniProtKB-KW"/>
</dbReference>
<feature type="region of interest" description="Disordered" evidence="24">
    <location>
        <begin position="436"/>
        <end position="458"/>
    </location>
</feature>
<dbReference type="EC" id="2.7.11.13" evidence="3"/>
<dbReference type="GO" id="GO:0005829">
    <property type="term" value="C:cytosol"/>
    <property type="evidence" value="ECO:0007669"/>
    <property type="project" value="Ensembl"/>
</dbReference>
<dbReference type="InterPro" id="IPR035892">
    <property type="entry name" value="C2_domain_sf"/>
</dbReference>
<feature type="binding site" evidence="22 23">
    <location>
        <position position="500"/>
    </location>
    <ligand>
        <name>ATP</name>
        <dbReference type="ChEBI" id="CHEBI:30616"/>
    </ligand>
</feature>
<proteinExistence type="inferred from homology"/>
<dbReference type="PRINTS" id="PR00008">
    <property type="entry name" value="DAGPEDOMAIN"/>
</dbReference>
<evidence type="ECO:0000256" key="1">
    <source>
        <dbReference type="ARBA" id="ARBA00004496"/>
    </source>
</evidence>
<dbReference type="HOGENOM" id="CLU_000288_54_4_1"/>
<dbReference type="InterPro" id="IPR002219">
    <property type="entry name" value="PKC_DAG/PE"/>
</dbReference>
<keyword evidence="15 22" id="KW-0067">ATP-binding</keyword>
<comment type="catalytic activity">
    <reaction evidence="16">
        <text>L-threonyl-[protein] + ATP = O-phospho-L-threonyl-[protein] + ADP + H(+)</text>
        <dbReference type="Rhea" id="RHEA:46608"/>
        <dbReference type="Rhea" id="RHEA-COMP:11060"/>
        <dbReference type="Rhea" id="RHEA-COMP:11605"/>
        <dbReference type="ChEBI" id="CHEBI:15378"/>
        <dbReference type="ChEBI" id="CHEBI:30013"/>
        <dbReference type="ChEBI" id="CHEBI:30616"/>
        <dbReference type="ChEBI" id="CHEBI:61977"/>
        <dbReference type="ChEBI" id="CHEBI:456216"/>
        <dbReference type="EC" id="2.7.11.13"/>
    </reaction>
</comment>